<evidence type="ECO:0000259" key="1">
    <source>
        <dbReference type="Pfam" id="PF13503"/>
    </source>
</evidence>
<accession>A0A4S2D1N0</accession>
<evidence type="ECO:0000313" key="3">
    <source>
        <dbReference type="Proteomes" id="UP000306631"/>
    </source>
</evidence>
<evidence type="ECO:0000313" key="2">
    <source>
        <dbReference type="EMBL" id="TGY35378.1"/>
    </source>
</evidence>
<proteinExistence type="predicted"/>
<dbReference type="OrthoDB" id="6046738at2"/>
<comment type="caution">
    <text evidence="2">The sequence shown here is derived from an EMBL/GenBank/DDBJ whole genome shotgun (WGS) entry which is preliminary data.</text>
</comment>
<protein>
    <submittedName>
        <fullName evidence="2">DUF4123 domain-containing protein</fullName>
    </submittedName>
</protein>
<gene>
    <name evidence="2" type="ORF">E5352_06580</name>
</gene>
<dbReference type="Pfam" id="PF13503">
    <property type="entry name" value="DUF4123"/>
    <property type="match status" value="1"/>
</dbReference>
<dbReference type="EMBL" id="SRYW01000004">
    <property type="protein sequence ID" value="TGY35378.1"/>
    <property type="molecule type" value="Genomic_DNA"/>
</dbReference>
<reference evidence="2 3" key="1">
    <citation type="submission" date="2019-04" db="EMBL/GenBank/DDBJ databases">
        <title>Microbes associate with the intestines of laboratory mice.</title>
        <authorList>
            <person name="Navarre W."/>
            <person name="Wong E."/>
            <person name="Huang K."/>
            <person name="Tropini C."/>
            <person name="Ng K."/>
            <person name="Yu B."/>
        </authorList>
    </citation>
    <scope>NUCLEOTIDE SEQUENCE [LARGE SCALE GENOMIC DNA]</scope>
    <source>
        <strain evidence="2 3">NM62_B4-13</strain>
    </source>
</reference>
<organism evidence="2 3">
    <name type="scientific">Stenotrophomonas maltophilia</name>
    <name type="common">Pseudomonas maltophilia</name>
    <name type="synonym">Xanthomonas maltophilia</name>
    <dbReference type="NCBI Taxonomy" id="40324"/>
    <lineage>
        <taxon>Bacteria</taxon>
        <taxon>Pseudomonadati</taxon>
        <taxon>Pseudomonadota</taxon>
        <taxon>Gammaproteobacteria</taxon>
        <taxon>Lysobacterales</taxon>
        <taxon>Lysobacteraceae</taxon>
        <taxon>Stenotrophomonas</taxon>
        <taxon>Stenotrophomonas maltophilia group</taxon>
    </lineage>
</organism>
<dbReference type="AlphaFoldDB" id="A0A4S2D1N0"/>
<dbReference type="Proteomes" id="UP000306631">
    <property type="component" value="Unassembled WGS sequence"/>
</dbReference>
<dbReference type="RefSeq" id="WP_136004060.1">
    <property type="nucleotide sequence ID" value="NZ_SRYW01000004.1"/>
</dbReference>
<dbReference type="InterPro" id="IPR025391">
    <property type="entry name" value="DUF4123"/>
</dbReference>
<name>A0A4S2D1N0_STEMA</name>
<feature type="domain" description="DUF4123" evidence="1">
    <location>
        <begin position="7"/>
        <end position="131"/>
    </location>
</feature>
<sequence>MSALQDYALVDCAASPGRIGDLRHHVASAGVVARCLFAGRPEAIHADAAPWLIALPRGALQQPVERWRVTLGGTAAGVTRVWAAGGFDALFNHLQACLELRLPDGQRALMRFYCPRAWRRYGDVLTPAQQRDLLGPVRVWETTLQGRPVTVWADPEAEPSGTGPLQLSAGQYASLSLPDAADWAPAMAAEVRHDYPDATFAVADDALRATVHDSYRHAVRALRITHLPTLVRWVKADVAWARTLRDHAVTGVWFNSTDQPNVTAADLLALLASPHLSHRKER</sequence>